<dbReference type="PROSITE" id="PS50932">
    <property type="entry name" value="HTH_LACI_2"/>
    <property type="match status" value="1"/>
</dbReference>
<evidence type="ECO:0000256" key="3">
    <source>
        <dbReference type="ARBA" id="ARBA00023163"/>
    </source>
</evidence>
<protein>
    <submittedName>
        <fullName evidence="5">LacI family DNA-binding transcriptional regulator</fullName>
    </submittedName>
</protein>
<dbReference type="SUPFAM" id="SSF53822">
    <property type="entry name" value="Periplasmic binding protein-like I"/>
    <property type="match status" value="1"/>
</dbReference>
<reference evidence="6" key="1">
    <citation type="journal article" date="2019" name="Int. J. Syst. Evol. Microbiol.">
        <title>The Global Catalogue of Microorganisms (GCM) 10K type strain sequencing project: providing services to taxonomists for standard genome sequencing and annotation.</title>
        <authorList>
            <consortium name="The Broad Institute Genomics Platform"/>
            <consortium name="The Broad Institute Genome Sequencing Center for Infectious Disease"/>
            <person name="Wu L."/>
            <person name="Ma J."/>
        </authorList>
    </citation>
    <scope>NUCLEOTIDE SEQUENCE [LARGE SCALE GENOMIC DNA]</scope>
    <source>
        <strain evidence="6">JCM 12140</strain>
    </source>
</reference>
<dbReference type="Pfam" id="PF00356">
    <property type="entry name" value="LacI"/>
    <property type="match status" value="1"/>
</dbReference>
<gene>
    <name evidence="5" type="ORF">GCM10009627_21890</name>
</gene>
<keyword evidence="3" id="KW-0804">Transcription</keyword>
<evidence type="ECO:0000256" key="2">
    <source>
        <dbReference type="ARBA" id="ARBA00023125"/>
    </source>
</evidence>
<evidence type="ECO:0000313" key="5">
    <source>
        <dbReference type="EMBL" id="GAA1493843.1"/>
    </source>
</evidence>
<name>A0ABP4K6E6_9MICO</name>
<keyword evidence="6" id="KW-1185">Reference proteome</keyword>
<dbReference type="Gene3D" id="3.40.50.2300">
    <property type="match status" value="2"/>
</dbReference>
<dbReference type="InterPro" id="IPR046335">
    <property type="entry name" value="LacI/GalR-like_sensor"/>
</dbReference>
<dbReference type="EMBL" id="BAAAJX010000010">
    <property type="protein sequence ID" value="GAA1493843.1"/>
    <property type="molecule type" value="Genomic_DNA"/>
</dbReference>
<dbReference type="Gene3D" id="1.10.260.40">
    <property type="entry name" value="lambda repressor-like DNA-binding domains"/>
    <property type="match status" value="1"/>
</dbReference>
<keyword evidence="2 5" id="KW-0238">DNA-binding</keyword>
<evidence type="ECO:0000259" key="4">
    <source>
        <dbReference type="PROSITE" id="PS50932"/>
    </source>
</evidence>
<dbReference type="CDD" id="cd01392">
    <property type="entry name" value="HTH_LacI"/>
    <property type="match status" value="1"/>
</dbReference>
<feature type="domain" description="HTH lacI-type" evidence="4">
    <location>
        <begin position="11"/>
        <end position="65"/>
    </location>
</feature>
<keyword evidence="1" id="KW-0805">Transcription regulation</keyword>
<dbReference type="CDD" id="cd06267">
    <property type="entry name" value="PBP1_LacI_sugar_binding-like"/>
    <property type="match status" value="1"/>
</dbReference>
<sequence length="345" mass="36535">MTGGTPTPRKATRRDVARLAGVSDAVVSYTLNGTAPVAATTAERVLAAVEQLGYRPNQAARALRSGSADTLAFLVPSSSDPVFTNPFFGEYASTLEAAARDRGYALYTTATSFHPDEVLARFREFAARQIDGVLVLAGDTPLDSTALDRVGLPWIALNVATRERGVASLGTDLRAGAVATTTHLLEHGHGSVGFVGQDDPSEPRYIGWLQACAAAGVPAGPFVAAEVTRPGGRDAGHRIVDDRAADPGRAPRAFFVASDRTAVGVLRAFHERGIRVPEDIAIASFDGSSEAEYAWPGLTTFRQPVDEMARSAVTRLLATDRDHAHELFPGELVLRRSCGCPDAGR</sequence>
<comment type="caution">
    <text evidence="5">The sequence shown here is derived from an EMBL/GenBank/DDBJ whole genome shotgun (WGS) entry which is preliminary data.</text>
</comment>
<evidence type="ECO:0000313" key="6">
    <source>
        <dbReference type="Proteomes" id="UP001501742"/>
    </source>
</evidence>
<dbReference type="PANTHER" id="PTHR30146">
    <property type="entry name" value="LACI-RELATED TRANSCRIPTIONAL REPRESSOR"/>
    <property type="match status" value="1"/>
</dbReference>
<accession>A0ABP4K6E6</accession>
<dbReference type="GO" id="GO:0003677">
    <property type="term" value="F:DNA binding"/>
    <property type="evidence" value="ECO:0007669"/>
    <property type="project" value="UniProtKB-KW"/>
</dbReference>
<dbReference type="InterPro" id="IPR028082">
    <property type="entry name" value="Peripla_BP_I"/>
</dbReference>
<organism evidence="5 6">
    <name type="scientific">Curtobacterium herbarum</name>
    <dbReference type="NCBI Taxonomy" id="150122"/>
    <lineage>
        <taxon>Bacteria</taxon>
        <taxon>Bacillati</taxon>
        <taxon>Actinomycetota</taxon>
        <taxon>Actinomycetes</taxon>
        <taxon>Micrococcales</taxon>
        <taxon>Microbacteriaceae</taxon>
        <taxon>Curtobacterium</taxon>
    </lineage>
</organism>
<dbReference type="Proteomes" id="UP001501742">
    <property type="component" value="Unassembled WGS sequence"/>
</dbReference>
<dbReference type="InterPro" id="IPR000843">
    <property type="entry name" value="HTH_LacI"/>
</dbReference>
<proteinExistence type="predicted"/>
<dbReference type="Pfam" id="PF13377">
    <property type="entry name" value="Peripla_BP_3"/>
    <property type="match status" value="1"/>
</dbReference>
<dbReference type="InterPro" id="IPR010982">
    <property type="entry name" value="Lambda_DNA-bd_dom_sf"/>
</dbReference>
<dbReference type="RefSeq" id="WP_204609986.1">
    <property type="nucleotide sequence ID" value="NZ_BAAAJX010000010.1"/>
</dbReference>
<dbReference type="SUPFAM" id="SSF47413">
    <property type="entry name" value="lambda repressor-like DNA-binding domains"/>
    <property type="match status" value="1"/>
</dbReference>
<dbReference type="SMART" id="SM00354">
    <property type="entry name" value="HTH_LACI"/>
    <property type="match status" value="1"/>
</dbReference>
<dbReference type="PANTHER" id="PTHR30146:SF109">
    <property type="entry name" value="HTH-TYPE TRANSCRIPTIONAL REGULATOR GALS"/>
    <property type="match status" value="1"/>
</dbReference>
<evidence type="ECO:0000256" key="1">
    <source>
        <dbReference type="ARBA" id="ARBA00023015"/>
    </source>
</evidence>